<proteinExistence type="predicted"/>
<dbReference type="AlphaFoldDB" id="A0A9D4SVM3"/>
<dbReference type="InterPro" id="IPR027417">
    <property type="entry name" value="P-loop_NTPase"/>
</dbReference>
<dbReference type="GO" id="GO:0051880">
    <property type="term" value="F:G-quadruplex DNA binding"/>
    <property type="evidence" value="ECO:0007669"/>
    <property type="project" value="TreeGrafter"/>
</dbReference>
<dbReference type="GO" id="GO:0002151">
    <property type="term" value="F:G-quadruplex RNA binding"/>
    <property type="evidence" value="ECO:0007669"/>
    <property type="project" value="TreeGrafter"/>
</dbReference>
<keyword evidence="1" id="KW-0547">Nucleotide-binding</keyword>
<gene>
    <name evidence="8" type="ORF">HPB52_003900</name>
</gene>
<evidence type="ECO:0000256" key="5">
    <source>
        <dbReference type="SAM" id="MobiDB-lite"/>
    </source>
</evidence>
<dbReference type="GO" id="GO:0016787">
    <property type="term" value="F:hydrolase activity"/>
    <property type="evidence" value="ECO:0007669"/>
    <property type="project" value="UniProtKB-KW"/>
</dbReference>
<dbReference type="GO" id="GO:0005524">
    <property type="term" value="F:ATP binding"/>
    <property type="evidence" value="ECO:0007669"/>
    <property type="project" value="UniProtKB-KW"/>
</dbReference>
<feature type="domain" description="Helicase C-terminal" evidence="7">
    <location>
        <begin position="397"/>
        <end position="541"/>
    </location>
</feature>
<evidence type="ECO:0000256" key="2">
    <source>
        <dbReference type="ARBA" id="ARBA00022801"/>
    </source>
</evidence>
<dbReference type="Pfam" id="PF00271">
    <property type="entry name" value="Helicase_C"/>
    <property type="match status" value="1"/>
</dbReference>
<dbReference type="PANTHER" id="PTHR18934">
    <property type="entry name" value="ATP-DEPENDENT RNA HELICASE"/>
    <property type="match status" value="1"/>
</dbReference>
<dbReference type="Pfam" id="PF00270">
    <property type="entry name" value="DEAD"/>
    <property type="match status" value="1"/>
</dbReference>
<dbReference type="GO" id="GO:0005737">
    <property type="term" value="C:cytoplasm"/>
    <property type="evidence" value="ECO:0007669"/>
    <property type="project" value="TreeGrafter"/>
</dbReference>
<dbReference type="InterPro" id="IPR002464">
    <property type="entry name" value="DNA/RNA_helicase_DEAH_CS"/>
</dbReference>
<keyword evidence="9" id="KW-1185">Reference proteome</keyword>
<sequence>MSFHERRGGRHGRGSGRGSGSNRGGPGRGKRPSHIPEGLRGKEIGLYFARRGRARKAWAATHQKVAVSIDYQSQQELQHLIRCINLEEGPSHERLESINTVAVDYLSNASSSFDPKDDVVKLKIERDTALDERLRQGMQAKVQSREYQSMLDFRKQLPAYTMREEIIEVIERNRVVVISGETGSGKTTQVPQFILDSYIEKGLGSLCKIICTQPRRISAISVSSLLHSSCRAPRDRGSILFCTTGILLQQLQSDPYILAASHVILDEVHERDLQTDFLSIILKDLLAVRPDLRVILMSATINADLFSEYFGNCPRLEIPGIAFPVDVIYLEDILEHTGYRGNSLFDGTSAVRRKDRRKFEDSIEDVMPFIRSLEGKYSNKTLGTLSEWNEMRIDMDLVHALISEICAKKPEGAILVFLPGWEQINDLNKLLTADRNLKSSLIIPLHSMMPTVNQRQVFERPPAGVRKIVLATNIAETSITINDVVYVIDCGKIKMTNFDVDKNLATLNAEWVSRANAQQRKGRAGRYGTKLLVVHVEVSVS</sequence>
<keyword evidence="4" id="KW-0067">ATP-binding</keyword>
<keyword evidence="2" id="KW-0378">Hydrolase</keyword>
<dbReference type="SMART" id="SM00487">
    <property type="entry name" value="DEXDc"/>
    <property type="match status" value="1"/>
</dbReference>
<dbReference type="Gene3D" id="3.40.50.300">
    <property type="entry name" value="P-loop containing nucleotide triphosphate hydrolases"/>
    <property type="match status" value="3"/>
</dbReference>
<evidence type="ECO:0000313" key="9">
    <source>
        <dbReference type="Proteomes" id="UP000821837"/>
    </source>
</evidence>
<dbReference type="InterPro" id="IPR014001">
    <property type="entry name" value="Helicase_ATP-bd"/>
</dbReference>
<dbReference type="VEuPathDB" id="VectorBase:RSAN_047289"/>
<evidence type="ECO:0000256" key="4">
    <source>
        <dbReference type="ARBA" id="ARBA00022840"/>
    </source>
</evidence>
<feature type="domain" description="Helicase ATP-binding" evidence="6">
    <location>
        <begin position="167"/>
        <end position="319"/>
    </location>
</feature>
<dbReference type="GO" id="GO:0005634">
    <property type="term" value="C:nucleus"/>
    <property type="evidence" value="ECO:0007669"/>
    <property type="project" value="TreeGrafter"/>
</dbReference>
<keyword evidence="3" id="KW-0347">Helicase</keyword>
<dbReference type="GO" id="GO:0003724">
    <property type="term" value="F:RNA helicase activity"/>
    <property type="evidence" value="ECO:0007669"/>
    <property type="project" value="TreeGrafter"/>
</dbReference>
<dbReference type="InterPro" id="IPR001650">
    <property type="entry name" value="Helicase_C-like"/>
</dbReference>
<evidence type="ECO:0000259" key="7">
    <source>
        <dbReference type="PROSITE" id="PS51194"/>
    </source>
</evidence>
<dbReference type="Proteomes" id="UP000821837">
    <property type="component" value="Unassembled WGS sequence"/>
</dbReference>
<dbReference type="CDD" id="cd18791">
    <property type="entry name" value="SF2_C_RHA"/>
    <property type="match status" value="1"/>
</dbReference>
<dbReference type="EMBL" id="JABSTV010001250">
    <property type="protein sequence ID" value="KAH7955807.1"/>
    <property type="molecule type" value="Genomic_DNA"/>
</dbReference>
<dbReference type="PROSITE" id="PS00690">
    <property type="entry name" value="DEAH_ATP_HELICASE"/>
    <property type="match status" value="1"/>
</dbReference>
<evidence type="ECO:0000313" key="8">
    <source>
        <dbReference type="EMBL" id="KAH7955807.1"/>
    </source>
</evidence>
<accession>A0A9D4SVM3</accession>
<comment type="caution">
    <text evidence="8">The sequence shown here is derived from an EMBL/GenBank/DDBJ whole genome shotgun (WGS) entry which is preliminary data.</text>
</comment>
<feature type="compositionally biased region" description="Gly residues" evidence="5">
    <location>
        <begin position="15"/>
        <end position="27"/>
    </location>
</feature>
<organism evidence="8 9">
    <name type="scientific">Rhipicephalus sanguineus</name>
    <name type="common">Brown dog tick</name>
    <name type="synonym">Ixodes sanguineus</name>
    <dbReference type="NCBI Taxonomy" id="34632"/>
    <lineage>
        <taxon>Eukaryota</taxon>
        <taxon>Metazoa</taxon>
        <taxon>Ecdysozoa</taxon>
        <taxon>Arthropoda</taxon>
        <taxon>Chelicerata</taxon>
        <taxon>Arachnida</taxon>
        <taxon>Acari</taxon>
        <taxon>Parasitiformes</taxon>
        <taxon>Ixodida</taxon>
        <taxon>Ixodoidea</taxon>
        <taxon>Ixodidae</taxon>
        <taxon>Rhipicephalinae</taxon>
        <taxon>Rhipicephalus</taxon>
        <taxon>Rhipicephalus</taxon>
    </lineage>
</organism>
<dbReference type="InterPro" id="IPR011545">
    <property type="entry name" value="DEAD/DEAH_box_helicase_dom"/>
</dbReference>
<dbReference type="PROSITE" id="PS51194">
    <property type="entry name" value="HELICASE_CTER"/>
    <property type="match status" value="1"/>
</dbReference>
<protein>
    <recommendedName>
        <fullName evidence="10">ATP-dependent RNA helicase DHX36</fullName>
    </recommendedName>
</protein>
<dbReference type="PANTHER" id="PTHR18934:SF237">
    <property type="entry name" value="ATP-DEPENDENT DNA_RNA HELICASE DHX36"/>
    <property type="match status" value="1"/>
</dbReference>
<dbReference type="GO" id="GO:0003678">
    <property type="term" value="F:DNA helicase activity"/>
    <property type="evidence" value="ECO:0007669"/>
    <property type="project" value="TreeGrafter"/>
</dbReference>
<name>A0A9D4SVM3_RHISA</name>
<evidence type="ECO:0000256" key="3">
    <source>
        <dbReference type="ARBA" id="ARBA00022806"/>
    </source>
</evidence>
<evidence type="ECO:0008006" key="10">
    <source>
        <dbReference type="Google" id="ProtNLM"/>
    </source>
</evidence>
<reference evidence="8" key="1">
    <citation type="journal article" date="2020" name="Cell">
        <title>Large-Scale Comparative Analyses of Tick Genomes Elucidate Their Genetic Diversity and Vector Capacities.</title>
        <authorList>
            <consortium name="Tick Genome and Microbiome Consortium (TIGMIC)"/>
            <person name="Jia N."/>
            <person name="Wang J."/>
            <person name="Shi W."/>
            <person name="Du L."/>
            <person name="Sun Y."/>
            <person name="Zhan W."/>
            <person name="Jiang J.F."/>
            <person name="Wang Q."/>
            <person name="Zhang B."/>
            <person name="Ji P."/>
            <person name="Bell-Sakyi L."/>
            <person name="Cui X.M."/>
            <person name="Yuan T.T."/>
            <person name="Jiang B.G."/>
            <person name="Yang W.F."/>
            <person name="Lam T.T."/>
            <person name="Chang Q.C."/>
            <person name="Ding S.J."/>
            <person name="Wang X.J."/>
            <person name="Zhu J.G."/>
            <person name="Ruan X.D."/>
            <person name="Zhao L."/>
            <person name="Wei J.T."/>
            <person name="Ye R.Z."/>
            <person name="Que T.C."/>
            <person name="Du C.H."/>
            <person name="Zhou Y.H."/>
            <person name="Cheng J.X."/>
            <person name="Dai P.F."/>
            <person name="Guo W.B."/>
            <person name="Han X.H."/>
            <person name="Huang E.J."/>
            <person name="Li L.F."/>
            <person name="Wei W."/>
            <person name="Gao Y.C."/>
            <person name="Liu J.Z."/>
            <person name="Shao H.Z."/>
            <person name="Wang X."/>
            <person name="Wang C.C."/>
            <person name="Yang T.C."/>
            <person name="Huo Q.B."/>
            <person name="Li W."/>
            <person name="Chen H.Y."/>
            <person name="Chen S.E."/>
            <person name="Zhou L.G."/>
            <person name="Ni X.B."/>
            <person name="Tian J.H."/>
            <person name="Sheng Y."/>
            <person name="Liu T."/>
            <person name="Pan Y.S."/>
            <person name="Xia L.Y."/>
            <person name="Li J."/>
            <person name="Zhao F."/>
            <person name="Cao W.C."/>
        </authorList>
    </citation>
    <scope>NUCLEOTIDE SEQUENCE</scope>
    <source>
        <strain evidence="8">Rsan-2018</strain>
    </source>
</reference>
<reference evidence="8" key="2">
    <citation type="submission" date="2021-09" db="EMBL/GenBank/DDBJ databases">
        <authorList>
            <person name="Jia N."/>
            <person name="Wang J."/>
            <person name="Shi W."/>
            <person name="Du L."/>
            <person name="Sun Y."/>
            <person name="Zhan W."/>
            <person name="Jiang J."/>
            <person name="Wang Q."/>
            <person name="Zhang B."/>
            <person name="Ji P."/>
            <person name="Sakyi L.B."/>
            <person name="Cui X."/>
            <person name="Yuan T."/>
            <person name="Jiang B."/>
            <person name="Yang W."/>
            <person name="Lam T.T.-Y."/>
            <person name="Chang Q."/>
            <person name="Ding S."/>
            <person name="Wang X."/>
            <person name="Zhu J."/>
            <person name="Ruan X."/>
            <person name="Zhao L."/>
            <person name="Wei J."/>
            <person name="Que T."/>
            <person name="Du C."/>
            <person name="Cheng J."/>
            <person name="Dai P."/>
            <person name="Han X."/>
            <person name="Huang E."/>
            <person name="Gao Y."/>
            <person name="Liu J."/>
            <person name="Shao H."/>
            <person name="Ye R."/>
            <person name="Li L."/>
            <person name="Wei W."/>
            <person name="Wang X."/>
            <person name="Wang C."/>
            <person name="Huo Q."/>
            <person name="Li W."/>
            <person name="Guo W."/>
            <person name="Chen H."/>
            <person name="Chen S."/>
            <person name="Zhou L."/>
            <person name="Zhou L."/>
            <person name="Ni X."/>
            <person name="Tian J."/>
            <person name="Zhou Y."/>
            <person name="Sheng Y."/>
            <person name="Liu T."/>
            <person name="Pan Y."/>
            <person name="Xia L."/>
            <person name="Li J."/>
            <person name="Zhao F."/>
            <person name="Cao W."/>
        </authorList>
    </citation>
    <scope>NUCLEOTIDE SEQUENCE</scope>
    <source>
        <strain evidence="8">Rsan-2018</strain>
        <tissue evidence="8">Larvae</tissue>
    </source>
</reference>
<evidence type="ECO:0000259" key="6">
    <source>
        <dbReference type="PROSITE" id="PS51192"/>
    </source>
</evidence>
<dbReference type="SUPFAM" id="SSF52540">
    <property type="entry name" value="P-loop containing nucleoside triphosphate hydrolases"/>
    <property type="match status" value="1"/>
</dbReference>
<feature type="region of interest" description="Disordered" evidence="5">
    <location>
        <begin position="1"/>
        <end position="38"/>
    </location>
</feature>
<dbReference type="SMART" id="SM00490">
    <property type="entry name" value="HELICc"/>
    <property type="match status" value="1"/>
</dbReference>
<evidence type="ECO:0000256" key="1">
    <source>
        <dbReference type="ARBA" id="ARBA00022741"/>
    </source>
</evidence>
<dbReference type="PROSITE" id="PS51192">
    <property type="entry name" value="HELICASE_ATP_BIND_1"/>
    <property type="match status" value="1"/>
</dbReference>